<dbReference type="EMBL" id="JABFRW010000112">
    <property type="protein sequence ID" value="NOT34354.1"/>
    <property type="molecule type" value="Genomic_DNA"/>
</dbReference>
<dbReference type="Proteomes" id="UP000580839">
    <property type="component" value="Unassembled WGS sequence"/>
</dbReference>
<evidence type="ECO:0000256" key="1">
    <source>
        <dbReference type="PROSITE-ProRule" id="PRU00169"/>
    </source>
</evidence>
<reference evidence="3 4" key="1">
    <citation type="submission" date="2020-04" db="EMBL/GenBank/DDBJ databases">
        <title>Metagenomic profiling of ammonia- and methane-oxidizing microorganisms in a Dutch drinking water treatment plant.</title>
        <authorList>
            <person name="Poghosyan L."/>
            <person name="Leucker S."/>
        </authorList>
    </citation>
    <scope>NUCLEOTIDE SEQUENCE [LARGE SCALE GENOMIC DNA]</scope>
    <source>
        <strain evidence="3">S-RSF-IL-03</strain>
    </source>
</reference>
<name>A0A849SP06_UNCEI</name>
<dbReference type="InterPro" id="IPR011006">
    <property type="entry name" value="CheY-like_superfamily"/>
</dbReference>
<dbReference type="GO" id="GO:0000160">
    <property type="term" value="P:phosphorelay signal transduction system"/>
    <property type="evidence" value="ECO:0007669"/>
    <property type="project" value="InterPro"/>
</dbReference>
<accession>A0A849SP06</accession>
<evidence type="ECO:0000313" key="3">
    <source>
        <dbReference type="EMBL" id="NOT34354.1"/>
    </source>
</evidence>
<comment type="caution">
    <text evidence="1">Lacks conserved residue(s) required for the propagation of feature annotation.</text>
</comment>
<evidence type="ECO:0000259" key="2">
    <source>
        <dbReference type="PROSITE" id="PS50110"/>
    </source>
</evidence>
<dbReference type="PROSITE" id="PS50110">
    <property type="entry name" value="RESPONSE_REGULATORY"/>
    <property type="match status" value="1"/>
</dbReference>
<sequence>MVTVPVLVVTGRDASRHELRTRHTGAAEFLEKPVDRKRLAQSILRLTSGAAAA</sequence>
<comment type="caution">
    <text evidence="3">The sequence shown here is derived from an EMBL/GenBank/DDBJ whole genome shotgun (WGS) entry which is preliminary data.</text>
</comment>
<gene>
    <name evidence="3" type="ORF">HOP12_09315</name>
</gene>
<dbReference type="AlphaFoldDB" id="A0A849SP06"/>
<protein>
    <recommendedName>
        <fullName evidence="2">Response regulatory domain-containing protein</fullName>
    </recommendedName>
</protein>
<evidence type="ECO:0000313" key="4">
    <source>
        <dbReference type="Proteomes" id="UP000580839"/>
    </source>
</evidence>
<dbReference type="SUPFAM" id="SSF52172">
    <property type="entry name" value="CheY-like"/>
    <property type="match status" value="1"/>
</dbReference>
<dbReference type="Gene3D" id="3.40.50.2300">
    <property type="match status" value="1"/>
</dbReference>
<organism evidence="3 4">
    <name type="scientific">Eiseniibacteriota bacterium</name>
    <dbReference type="NCBI Taxonomy" id="2212470"/>
    <lineage>
        <taxon>Bacteria</taxon>
        <taxon>Candidatus Eiseniibacteriota</taxon>
    </lineage>
</organism>
<dbReference type="InterPro" id="IPR001789">
    <property type="entry name" value="Sig_transdc_resp-reg_receiver"/>
</dbReference>
<feature type="domain" description="Response regulatory" evidence="2">
    <location>
        <begin position="1"/>
        <end position="47"/>
    </location>
</feature>
<proteinExistence type="predicted"/>